<dbReference type="GO" id="GO:0003677">
    <property type="term" value="F:DNA binding"/>
    <property type="evidence" value="ECO:0007669"/>
    <property type="project" value="InterPro"/>
</dbReference>
<dbReference type="EMBL" id="MEZZ01000031">
    <property type="protein sequence ID" value="OGD68484.1"/>
    <property type="molecule type" value="Genomic_DNA"/>
</dbReference>
<comment type="caution">
    <text evidence="2">The sequence shown here is derived from an EMBL/GenBank/DDBJ whole genome shotgun (WGS) entry which is preliminary data.</text>
</comment>
<dbReference type="GO" id="GO:0004803">
    <property type="term" value="F:transposase activity"/>
    <property type="evidence" value="ECO:0007669"/>
    <property type="project" value="InterPro"/>
</dbReference>
<dbReference type="InterPro" id="IPR036515">
    <property type="entry name" value="Transposase_17_sf"/>
</dbReference>
<evidence type="ECO:0000313" key="2">
    <source>
        <dbReference type="EMBL" id="OGD68484.1"/>
    </source>
</evidence>
<dbReference type="Gene3D" id="3.30.70.1290">
    <property type="entry name" value="Transposase IS200-like"/>
    <property type="match status" value="1"/>
</dbReference>
<sequence>MRRKVLFVNGEFYHIFNRGTDKRNIFSDKNDAFRFLESIEVFNNIEAGNNIFRTHRLKNGLGPTQSNPEKIEKKEPIVNIICYCLNSNHYHFILEQLVDGGISEFMKRLGGGYTCYYNERHKRSGVLFQGKFKAAHIKSNEQLLRLSSYVNLNNKVHQKFDKYKKNFLDLIANRSSWEEYIKKDNKYSICKKDIILGQFKNREDYRKNAEDVIKEIKEMRYGEEINSTGSDPV</sequence>
<dbReference type="SMART" id="SM01321">
    <property type="entry name" value="Y1_Tnp"/>
    <property type="match status" value="1"/>
</dbReference>
<dbReference type="AlphaFoldDB" id="A0A1F5EMN4"/>
<feature type="domain" description="Transposase IS200-like" evidence="1">
    <location>
        <begin position="8"/>
        <end position="153"/>
    </location>
</feature>
<gene>
    <name evidence="2" type="ORF">A2811_01845</name>
</gene>
<dbReference type="PANTHER" id="PTHR34322">
    <property type="entry name" value="TRANSPOSASE, Y1_TNP DOMAIN-CONTAINING"/>
    <property type="match status" value="1"/>
</dbReference>
<dbReference type="Pfam" id="PF01797">
    <property type="entry name" value="Y1_Tnp"/>
    <property type="match status" value="1"/>
</dbReference>
<evidence type="ECO:0000313" key="3">
    <source>
        <dbReference type="Proteomes" id="UP000186670"/>
    </source>
</evidence>
<dbReference type="Proteomes" id="UP000186670">
    <property type="component" value="Unassembled WGS sequence"/>
</dbReference>
<dbReference type="GO" id="GO:0006313">
    <property type="term" value="P:DNA transposition"/>
    <property type="evidence" value="ECO:0007669"/>
    <property type="project" value="InterPro"/>
</dbReference>
<dbReference type="SUPFAM" id="SSF143422">
    <property type="entry name" value="Transposase IS200-like"/>
    <property type="match status" value="1"/>
</dbReference>
<protein>
    <recommendedName>
        <fullName evidence="1">Transposase IS200-like domain-containing protein</fullName>
    </recommendedName>
</protein>
<dbReference type="InterPro" id="IPR002686">
    <property type="entry name" value="Transposase_17"/>
</dbReference>
<reference evidence="2 3" key="1">
    <citation type="journal article" date="2016" name="Nat. Commun.">
        <title>Thousands of microbial genomes shed light on interconnected biogeochemical processes in an aquifer system.</title>
        <authorList>
            <person name="Anantharaman K."/>
            <person name="Brown C.T."/>
            <person name="Hug L.A."/>
            <person name="Sharon I."/>
            <person name="Castelle C.J."/>
            <person name="Probst A.J."/>
            <person name="Thomas B.C."/>
            <person name="Singh A."/>
            <person name="Wilkins M.J."/>
            <person name="Karaoz U."/>
            <person name="Brodie E.L."/>
            <person name="Williams K.H."/>
            <person name="Hubbard S.S."/>
            <person name="Banfield J.F."/>
        </authorList>
    </citation>
    <scope>NUCLEOTIDE SEQUENCE [LARGE SCALE GENOMIC DNA]</scope>
</reference>
<dbReference type="PANTHER" id="PTHR34322:SF2">
    <property type="entry name" value="TRANSPOSASE IS200-LIKE DOMAIN-CONTAINING PROTEIN"/>
    <property type="match status" value="1"/>
</dbReference>
<proteinExistence type="predicted"/>
<name>A0A1F5EMN4_9BACT</name>
<organism evidence="2 3">
    <name type="scientific">Candidatus Campbellbacteria bacterium RIFCSPHIGHO2_01_FULL_34_10</name>
    <dbReference type="NCBI Taxonomy" id="1797577"/>
    <lineage>
        <taxon>Bacteria</taxon>
        <taxon>Candidatus Campbelliibacteriota</taxon>
    </lineage>
</organism>
<accession>A0A1F5EMN4</accession>
<evidence type="ECO:0000259" key="1">
    <source>
        <dbReference type="SMART" id="SM01321"/>
    </source>
</evidence>